<evidence type="ECO:0000313" key="1">
    <source>
        <dbReference type="EMBL" id="BAU56237.1"/>
    </source>
</evidence>
<dbReference type="AlphaFoldDB" id="A0A0X8X711"/>
<dbReference type="KEGG" id="mgot:MgSA37_04434"/>
<dbReference type="EMBL" id="AP017313">
    <property type="protein sequence ID" value="BAU56237.1"/>
    <property type="molecule type" value="Genomic_DNA"/>
</dbReference>
<reference evidence="1 2" key="1">
    <citation type="submission" date="2015-12" db="EMBL/GenBank/DDBJ databases">
        <title>Genome sequence of Mucilaginibacter gotjawali.</title>
        <authorList>
            <person name="Lee J.S."/>
            <person name="Lee K.C."/>
            <person name="Kim K.K."/>
            <person name="Lee B.W."/>
        </authorList>
    </citation>
    <scope>NUCLEOTIDE SEQUENCE [LARGE SCALE GENOMIC DNA]</scope>
    <source>
        <strain evidence="1 2">SA3-7</strain>
    </source>
</reference>
<dbReference type="Gene3D" id="3.40.50.12140">
    <property type="entry name" value="Domain of unknown function DUF4159"/>
    <property type="match status" value="1"/>
</dbReference>
<organism evidence="1 2">
    <name type="scientific">Mucilaginibacter gotjawali</name>
    <dbReference type="NCBI Taxonomy" id="1550579"/>
    <lineage>
        <taxon>Bacteria</taxon>
        <taxon>Pseudomonadati</taxon>
        <taxon>Bacteroidota</taxon>
        <taxon>Sphingobacteriia</taxon>
        <taxon>Sphingobacteriales</taxon>
        <taxon>Sphingobacteriaceae</taxon>
        <taxon>Mucilaginibacter</taxon>
    </lineage>
</organism>
<dbReference type="Proteomes" id="UP000218263">
    <property type="component" value="Chromosome"/>
</dbReference>
<sequence>MINRKKSLKAPDLKPIALIFAFTMLMLASSFSPPTYKMAKLKYNGGGDWYGDRTALPNLIKFCNEKLKTNFQPEDDVVEVGSAELFNYPFIFMTGHGNVIFSDQEAQNLRKYLTGGGFLHIDDNYGLDPYVRPQMKKVFPELDFVELPLNYPIYHQKFDFPSGLPKIHEHDGKRAQGFGLIYKGRLVCFYTYECDLGNGWEDYGTYAGDTQETRLKALKMGANLVQYILTQQ</sequence>
<evidence type="ECO:0000313" key="2">
    <source>
        <dbReference type="Proteomes" id="UP000218263"/>
    </source>
</evidence>
<dbReference type="OrthoDB" id="9804083at2"/>
<keyword evidence="2" id="KW-1185">Reference proteome</keyword>
<proteinExistence type="predicted"/>
<dbReference type="Pfam" id="PF13709">
    <property type="entry name" value="DUF4159"/>
    <property type="match status" value="1"/>
</dbReference>
<accession>A0A0X8X711</accession>
<protein>
    <submittedName>
        <fullName evidence="1">Uncharacterized protein</fullName>
    </submittedName>
</protein>
<name>A0A0X8X711_9SPHI</name>
<dbReference type="InterPro" id="IPR025297">
    <property type="entry name" value="DUF4159"/>
</dbReference>
<gene>
    <name evidence="1" type="ORF">MgSA37_04434</name>
</gene>